<feature type="domain" description="ABC transporter" evidence="4">
    <location>
        <begin position="14"/>
        <end position="252"/>
    </location>
</feature>
<reference evidence="6" key="2">
    <citation type="submission" date="2019-11" db="EMBL/GenBank/DDBJ databases">
        <authorList>
            <person name="Feng L."/>
        </authorList>
    </citation>
    <scope>NUCLEOTIDE SEQUENCE</scope>
    <source>
        <strain evidence="6">BdentiumLFYP24</strain>
    </source>
</reference>
<gene>
    <name evidence="6" type="ORF">BDLFYP24_01382</name>
    <name evidence="5" type="ORF">GBB04_02910</name>
</gene>
<dbReference type="EMBL" id="WDPD01000002">
    <property type="protein sequence ID" value="KAB7461952.1"/>
    <property type="molecule type" value="Genomic_DNA"/>
</dbReference>
<name>A0A6N2S9I4_9BIFI</name>
<dbReference type="FunFam" id="3.40.50.300:FF:000032">
    <property type="entry name" value="Export ABC transporter ATP-binding protein"/>
    <property type="match status" value="1"/>
</dbReference>
<dbReference type="RefSeq" id="WP_034518218.1">
    <property type="nucleotide sequence ID" value="NZ_CACRSP010000003.1"/>
</dbReference>
<dbReference type="Gene3D" id="3.40.50.300">
    <property type="entry name" value="P-loop containing nucleotide triphosphate hydrolases"/>
    <property type="match status" value="1"/>
</dbReference>
<dbReference type="InterPro" id="IPR015854">
    <property type="entry name" value="ABC_transpr_LolD-like"/>
</dbReference>
<dbReference type="AlphaFoldDB" id="A0A6N2S9I4"/>
<dbReference type="InterPro" id="IPR017871">
    <property type="entry name" value="ABC_transporter-like_CS"/>
</dbReference>
<dbReference type="GO" id="GO:0098796">
    <property type="term" value="C:membrane protein complex"/>
    <property type="evidence" value="ECO:0007669"/>
    <property type="project" value="UniProtKB-ARBA"/>
</dbReference>
<evidence type="ECO:0000313" key="7">
    <source>
        <dbReference type="Proteomes" id="UP000429211"/>
    </source>
</evidence>
<dbReference type="InterPro" id="IPR027417">
    <property type="entry name" value="P-loop_NTPase"/>
</dbReference>
<protein>
    <submittedName>
        <fullName evidence="5 6">ABC transporter ATP-binding protein</fullName>
    </submittedName>
</protein>
<dbReference type="InterPro" id="IPR017911">
    <property type="entry name" value="MacB-like_ATP-bd"/>
</dbReference>
<dbReference type="GO" id="GO:0016887">
    <property type="term" value="F:ATP hydrolysis activity"/>
    <property type="evidence" value="ECO:0007669"/>
    <property type="project" value="InterPro"/>
</dbReference>
<evidence type="ECO:0000259" key="4">
    <source>
        <dbReference type="PROSITE" id="PS50893"/>
    </source>
</evidence>
<dbReference type="Proteomes" id="UP000429211">
    <property type="component" value="Unassembled WGS sequence"/>
</dbReference>
<dbReference type="GO" id="GO:0005886">
    <property type="term" value="C:plasma membrane"/>
    <property type="evidence" value="ECO:0007669"/>
    <property type="project" value="TreeGrafter"/>
</dbReference>
<reference evidence="5 7" key="1">
    <citation type="journal article" date="2019" name="Nat. Med.">
        <title>A library of human gut bacterial isolates paired with longitudinal multiomics data enables mechanistic microbiome research.</title>
        <authorList>
            <person name="Poyet M."/>
            <person name="Groussin M."/>
            <person name="Gibbons S.M."/>
            <person name="Avila-Pacheco J."/>
            <person name="Jiang X."/>
            <person name="Kearney S.M."/>
            <person name="Perrotta A.R."/>
            <person name="Berdy B."/>
            <person name="Zhao S."/>
            <person name="Lieberman T.D."/>
            <person name="Swanson P.K."/>
            <person name="Smith M."/>
            <person name="Roesemann S."/>
            <person name="Alexander J.E."/>
            <person name="Rich S.A."/>
            <person name="Livny J."/>
            <person name="Vlamakis H."/>
            <person name="Clish C."/>
            <person name="Bullock K."/>
            <person name="Deik A."/>
            <person name="Scott J."/>
            <person name="Pierce K.A."/>
            <person name="Xavier R.J."/>
            <person name="Alm E.J."/>
        </authorList>
    </citation>
    <scope>NUCLEOTIDE SEQUENCE [LARGE SCALE GENOMIC DNA]</scope>
    <source>
        <strain evidence="5 7">BIOML-A2</strain>
    </source>
</reference>
<sequence length="253" mass="27087">MAGFGTNAEDAPVLRFADVSRVHEAGASKVVSLEHADLTSHAGEFVAIMGPSGSGKSTLLNLAGGLDLPTEGRVFVDGVDLTKLDAAQRAMLRRRLIGYVFQDYNLLPSLSAVENVSFPLELDGWAPRKAHDAAMEALREAGVEDLADRRPEDMSGGQAQRVAIARALVGPRRLLLADEPTGALDSHTGLKILEVLRARADAGAAVLMVTHEPRYAAWSDRTVFIRDGRIVDETGPTDFDAMLESDDAVESGR</sequence>
<proteinExistence type="predicted"/>
<dbReference type="PROSITE" id="PS00211">
    <property type="entry name" value="ABC_TRANSPORTER_1"/>
    <property type="match status" value="1"/>
</dbReference>
<dbReference type="EMBL" id="CACRSP010000003">
    <property type="protein sequence ID" value="VYS89629.1"/>
    <property type="molecule type" value="Genomic_DNA"/>
</dbReference>
<evidence type="ECO:0000256" key="3">
    <source>
        <dbReference type="ARBA" id="ARBA00022840"/>
    </source>
</evidence>
<organism evidence="6">
    <name type="scientific">Bifidobacterium dentium</name>
    <dbReference type="NCBI Taxonomy" id="1689"/>
    <lineage>
        <taxon>Bacteria</taxon>
        <taxon>Bacillati</taxon>
        <taxon>Actinomycetota</taxon>
        <taxon>Actinomycetes</taxon>
        <taxon>Bifidobacteriales</taxon>
        <taxon>Bifidobacteriaceae</taxon>
        <taxon>Bifidobacterium</taxon>
    </lineage>
</organism>
<dbReference type="InterPro" id="IPR003593">
    <property type="entry name" value="AAA+_ATPase"/>
</dbReference>
<dbReference type="CDD" id="cd03255">
    <property type="entry name" value="ABC_MJ0796_LolCDE_FtsE"/>
    <property type="match status" value="1"/>
</dbReference>
<dbReference type="GO" id="GO:0005524">
    <property type="term" value="F:ATP binding"/>
    <property type="evidence" value="ECO:0007669"/>
    <property type="project" value="UniProtKB-KW"/>
</dbReference>
<dbReference type="Pfam" id="PF00005">
    <property type="entry name" value="ABC_tran"/>
    <property type="match status" value="1"/>
</dbReference>
<keyword evidence="1" id="KW-0813">Transport</keyword>
<dbReference type="SMART" id="SM00382">
    <property type="entry name" value="AAA"/>
    <property type="match status" value="1"/>
</dbReference>
<keyword evidence="3 6" id="KW-0067">ATP-binding</keyword>
<dbReference type="PANTHER" id="PTHR24220:SF685">
    <property type="entry name" value="ABC TRANSPORTER RELATED"/>
    <property type="match status" value="1"/>
</dbReference>
<dbReference type="PROSITE" id="PS50893">
    <property type="entry name" value="ABC_TRANSPORTER_2"/>
    <property type="match status" value="1"/>
</dbReference>
<accession>A0A6N2S9I4</accession>
<evidence type="ECO:0000313" key="5">
    <source>
        <dbReference type="EMBL" id="KAB7461952.1"/>
    </source>
</evidence>
<dbReference type="SUPFAM" id="SSF52540">
    <property type="entry name" value="P-loop containing nucleoside triphosphate hydrolases"/>
    <property type="match status" value="1"/>
</dbReference>
<dbReference type="InterPro" id="IPR003439">
    <property type="entry name" value="ABC_transporter-like_ATP-bd"/>
</dbReference>
<evidence type="ECO:0000313" key="6">
    <source>
        <dbReference type="EMBL" id="VYS89629.1"/>
    </source>
</evidence>
<keyword evidence="2" id="KW-0547">Nucleotide-binding</keyword>
<evidence type="ECO:0000256" key="1">
    <source>
        <dbReference type="ARBA" id="ARBA00022448"/>
    </source>
</evidence>
<dbReference type="GO" id="GO:0022857">
    <property type="term" value="F:transmembrane transporter activity"/>
    <property type="evidence" value="ECO:0007669"/>
    <property type="project" value="TreeGrafter"/>
</dbReference>
<evidence type="ECO:0000256" key="2">
    <source>
        <dbReference type="ARBA" id="ARBA00022741"/>
    </source>
</evidence>
<dbReference type="PANTHER" id="PTHR24220">
    <property type="entry name" value="IMPORT ATP-BINDING PROTEIN"/>
    <property type="match status" value="1"/>
</dbReference>